<feature type="transmembrane region" description="Helical" evidence="1">
    <location>
        <begin position="36"/>
        <end position="59"/>
    </location>
</feature>
<evidence type="ECO:0000313" key="3">
    <source>
        <dbReference type="Proteomes" id="UP001500902"/>
    </source>
</evidence>
<dbReference type="Proteomes" id="UP001500902">
    <property type="component" value="Unassembled WGS sequence"/>
</dbReference>
<accession>A0ABP7CC05</accession>
<dbReference type="EMBL" id="BAAAZP010000103">
    <property type="protein sequence ID" value="GAA3686815.1"/>
    <property type="molecule type" value="Genomic_DNA"/>
</dbReference>
<keyword evidence="1" id="KW-0472">Membrane</keyword>
<name>A0ABP7CC05_9ACTN</name>
<organism evidence="2 3">
    <name type="scientific">Nonomuraea antimicrobica</name>
    <dbReference type="NCBI Taxonomy" id="561173"/>
    <lineage>
        <taxon>Bacteria</taxon>
        <taxon>Bacillati</taxon>
        <taxon>Actinomycetota</taxon>
        <taxon>Actinomycetes</taxon>
        <taxon>Streptosporangiales</taxon>
        <taxon>Streptosporangiaceae</taxon>
        <taxon>Nonomuraea</taxon>
    </lineage>
</organism>
<evidence type="ECO:0000313" key="2">
    <source>
        <dbReference type="EMBL" id="GAA3686815.1"/>
    </source>
</evidence>
<keyword evidence="1" id="KW-1133">Transmembrane helix</keyword>
<evidence type="ECO:0000256" key="1">
    <source>
        <dbReference type="SAM" id="Phobius"/>
    </source>
</evidence>
<protein>
    <recommendedName>
        <fullName evidence="4">PEP-CTERM protein-sorting domain-containing protein</fullName>
    </recommendedName>
</protein>
<sequence length="63" mass="6799">MPETIETRHLSLVILTVLITLSWAGIRALRRRTHVVMVVSGTSVLLVILTVLALAYLAAFGAA</sequence>
<keyword evidence="1" id="KW-0812">Transmembrane</keyword>
<proteinExistence type="predicted"/>
<feature type="transmembrane region" description="Helical" evidence="1">
    <location>
        <begin position="12"/>
        <end position="29"/>
    </location>
</feature>
<comment type="caution">
    <text evidence="2">The sequence shown here is derived from an EMBL/GenBank/DDBJ whole genome shotgun (WGS) entry which is preliminary data.</text>
</comment>
<evidence type="ECO:0008006" key="4">
    <source>
        <dbReference type="Google" id="ProtNLM"/>
    </source>
</evidence>
<gene>
    <name evidence="2" type="ORF">GCM10022224_059700</name>
</gene>
<keyword evidence="3" id="KW-1185">Reference proteome</keyword>
<reference evidence="3" key="1">
    <citation type="journal article" date="2019" name="Int. J. Syst. Evol. Microbiol.">
        <title>The Global Catalogue of Microorganisms (GCM) 10K type strain sequencing project: providing services to taxonomists for standard genome sequencing and annotation.</title>
        <authorList>
            <consortium name="The Broad Institute Genomics Platform"/>
            <consortium name="The Broad Institute Genome Sequencing Center for Infectious Disease"/>
            <person name="Wu L."/>
            <person name="Ma J."/>
        </authorList>
    </citation>
    <scope>NUCLEOTIDE SEQUENCE [LARGE SCALE GENOMIC DNA]</scope>
    <source>
        <strain evidence="3">JCM 16904</strain>
    </source>
</reference>